<dbReference type="VEuPathDB" id="VectorBase:MDOMA2_015414"/>
<feature type="domain" description="Dynein regulatory complex protein 1/2 N-terminal" evidence="5">
    <location>
        <begin position="103"/>
        <end position="203"/>
    </location>
</feature>
<accession>A0A9J7IAI0</accession>
<keyword evidence="2 3" id="KW-0175">Coiled coil</keyword>
<proteinExistence type="inferred from homology"/>
<evidence type="ECO:0000313" key="7">
    <source>
        <dbReference type="Proteomes" id="UP001652621"/>
    </source>
</evidence>
<feature type="domain" description="Dynein regulatory complex protein 1 C-terminal" evidence="6">
    <location>
        <begin position="654"/>
        <end position="710"/>
    </location>
</feature>
<feature type="region of interest" description="Disordered" evidence="4">
    <location>
        <begin position="446"/>
        <end position="485"/>
    </location>
</feature>
<feature type="coiled-coil region" evidence="3">
    <location>
        <begin position="171"/>
        <end position="311"/>
    </location>
</feature>
<comment type="similarity">
    <text evidence="1">Belongs to the DRC1 family.</text>
</comment>
<organism evidence="7 8">
    <name type="scientific">Musca domestica</name>
    <name type="common">House fly</name>
    <dbReference type="NCBI Taxonomy" id="7370"/>
    <lineage>
        <taxon>Eukaryota</taxon>
        <taxon>Metazoa</taxon>
        <taxon>Ecdysozoa</taxon>
        <taxon>Arthropoda</taxon>
        <taxon>Hexapoda</taxon>
        <taxon>Insecta</taxon>
        <taxon>Pterygota</taxon>
        <taxon>Neoptera</taxon>
        <taxon>Endopterygota</taxon>
        <taxon>Diptera</taxon>
        <taxon>Brachycera</taxon>
        <taxon>Muscomorpha</taxon>
        <taxon>Muscoidea</taxon>
        <taxon>Muscidae</taxon>
        <taxon>Musca</taxon>
    </lineage>
</organism>
<evidence type="ECO:0000256" key="1">
    <source>
        <dbReference type="ARBA" id="ARBA00009688"/>
    </source>
</evidence>
<feature type="region of interest" description="Disordered" evidence="4">
    <location>
        <begin position="1"/>
        <end position="21"/>
    </location>
</feature>
<evidence type="ECO:0000259" key="5">
    <source>
        <dbReference type="Pfam" id="PF14772"/>
    </source>
</evidence>
<name>A0A9J7IAI0_MUSDO</name>
<gene>
    <name evidence="8" type="primary">LOC101890006</name>
</gene>
<dbReference type="OrthoDB" id="10260459at2759"/>
<dbReference type="VEuPathDB" id="VectorBase:MDOA003764"/>
<evidence type="ECO:0000256" key="2">
    <source>
        <dbReference type="ARBA" id="ARBA00023054"/>
    </source>
</evidence>
<dbReference type="RefSeq" id="XP_011295148.2">
    <property type="nucleotide sequence ID" value="XM_011296846.3"/>
</dbReference>
<evidence type="ECO:0000256" key="3">
    <source>
        <dbReference type="SAM" id="Coils"/>
    </source>
</evidence>
<evidence type="ECO:0000313" key="8">
    <source>
        <dbReference type="RefSeq" id="XP_011295148.2"/>
    </source>
</evidence>
<dbReference type="InterPro" id="IPR039750">
    <property type="entry name" value="DRC1/DRC2"/>
</dbReference>
<dbReference type="Proteomes" id="UP001652621">
    <property type="component" value="Unplaced"/>
</dbReference>
<feature type="coiled-coil region" evidence="3">
    <location>
        <begin position="344"/>
        <end position="396"/>
    </location>
</feature>
<dbReference type="eggNOG" id="ENOG502QQ2B">
    <property type="taxonomic scope" value="Eukaryota"/>
</dbReference>
<dbReference type="InterPro" id="IPR029440">
    <property type="entry name" value="DRC1_C"/>
</dbReference>
<dbReference type="STRING" id="7370.A0A1I8MDG8"/>
<dbReference type="GeneID" id="101890006"/>
<sequence>MENCDEYDTGGGDAGTTKGQLSEDSLKTGFIPYVGNKRDVTMKLPHIFDIRSKLRKDRLQKKLKDMPQGKEKGDIELQLEKNDKCLQDLLDFGNELVNNIKAANEQQELLQCRSKKQREEDLQLTLRHEAEETLKLFDEINAKWLEMNEMREPMAIFEETQKQRESIAQMMSSKDELIDKCQEELRRINEKYNADQQKQSQDVCFLVERIDDQIELLKKSYKENLYELQEAIDTEKKKLHQVSQEKWSRMYEDLTVKEQEKMELVKEKQELYSEELEKIRTKQEEITRATRIRLEKDAEMLELEIRKTRANILINSEKIDYNYQVLQKRNEENIIINNQQKRRVAKFNESIVLLKRKLETLKQNNHQVMQRYTEEIQKLHASINELQLKAEHFQKSNRNKFTKVWSMHFKELKDLLTSVWDVDRILYEQQLARKWERPAVDLDKLDYTKPKKNASKPKTAPASYGRNRHRLTSGTSKSQNKKVNQRQLNDILQKISDRAGFLIEERLFEILKPYTDEEKCLVRIENIFSALHITDIEVVNSLITYFEPYSWCPNCSEGVNQKSLKSLYSFKDKGEEEEVKETETEESSEVSSKAPCSNHILVMEPALVLTALNEFTRHEQIRGKSANVKDHKKDLCLETEMDLLALDENHIRSYWQQFANFMPQDKQNLWKTIEHGLNHYLEVLKKRSQLDGECVFLQKQNSELKYLLQKL</sequence>
<keyword evidence="7" id="KW-1185">Reference proteome</keyword>
<dbReference type="Pfam" id="PF14772">
    <property type="entry name" value="NYD-SP28"/>
    <property type="match status" value="1"/>
</dbReference>
<dbReference type="Pfam" id="PF14775">
    <property type="entry name" value="NYD-SP28_assoc"/>
    <property type="match status" value="1"/>
</dbReference>
<evidence type="ECO:0000259" key="6">
    <source>
        <dbReference type="Pfam" id="PF14775"/>
    </source>
</evidence>
<dbReference type="PANTHER" id="PTHR21625">
    <property type="entry name" value="NYD-SP28 PROTEIN"/>
    <property type="match status" value="1"/>
</dbReference>
<evidence type="ECO:0000256" key="4">
    <source>
        <dbReference type="SAM" id="MobiDB-lite"/>
    </source>
</evidence>
<dbReference type="PANTHER" id="PTHR21625:SF1">
    <property type="entry name" value="DYNEIN REGULATORY COMPLEX PROTEIN 1"/>
    <property type="match status" value="1"/>
</dbReference>
<dbReference type="InterPro" id="IPR039505">
    <property type="entry name" value="DRC1/2_N"/>
</dbReference>
<reference evidence="8" key="1">
    <citation type="submission" date="2025-08" db="UniProtKB">
        <authorList>
            <consortium name="RefSeq"/>
        </authorList>
    </citation>
    <scope>IDENTIFICATION</scope>
    <source>
        <strain evidence="8">Aabys</strain>
        <tissue evidence="8">Whole body</tissue>
    </source>
</reference>
<protein>
    <submittedName>
        <fullName evidence="8">Dynein regulatory complex protein 1 homolog</fullName>
    </submittedName>
</protein>